<proteinExistence type="predicted"/>
<keyword evidence="2" id="KW-1185">Reference proteome</keyword>
<protein>
    <submittedName>
        <fullName evidence="1">ABC transporter ATP-binding protein</fullName>
    </submittedName>
</protein>
<evidence type="ECO:0000313" key="1">
    <source>
        <dbReference type="EMBL" id="QUC67041.1"/>
    </source>
</evidence>
<reference evidence="1" key="1">
    <citation type="submission" date="2021-01" db="EMBL/GenBank/DDBJ databases">
        <title>Complete genome sequence of Clostridiales bacterium R-7.</title>
        <authorList>
            <person name="Mahoney-Kurpe S.C."/>
            <person name="Palevich N."/>
            <person name="Koike S."/>
            <person name="Moon C.D."/>
            <person name="Attwood G.T."/>
        </authorList>
    </citation>
    <scope>NUCLEOTIDE SEQUENCE</scope>
    <source>
        <strain evidence="1">R-7</strain>
    </source>
</reference>
<keyword evidence="1" id="KW-0547">Nucleotide-binding</keyword>
<name>A0AC61MWN9_9FIRM</name>
<accession>A0AC61MWN9</accession>
<sequence>MNRNVILTAKDLSKTFSNASEQQHVLKNLNLDIYQGDFTVIMGNSGSGKSTLLYALSGMDRPSLGTITYTGTNGTRPEEISKYSNDRLARFRRNHCGFVFQQNYLNDSMSALDNVMVSGMLTTKNRKELADRSKELLQSVEIGEKDWKKFPAQLSGGQQQRVAVVRGVINRPEILFADEPTGALNSQNTNNVLEILSALNNDGQSIVMVTHAIRAAERGNRILYLADGVILDEIEIGPYRGDYKDSSNPQQAEAQERHRKLKDFLADMGW</sequence>
<keyword evidence="1" id="KW-0067">ATP-binding</keyword>
<organism evidence="1 2">
    <name type="scientific">Aristaeella hokkaidonensis</name>
    <dbReference type="NCBI Taxonomy" id="3046382"/>
    <lineage>
        <taxon>Bacteria</taxon>
        <taxon>Bacillati</taxon>
        <taxon>Bacillota</taxon>
        <taxon>Clostridia</taxon>
        <taxon>Eubacteriales</taxon>
        <taxon>Aristaeellaceae</taxon>
        <taxon>Aristaeella</taxon>
    </lineage>
</organism>
<dbReference type="EMBL" id="CP068393">
    <property type="protein sequence ID" value="QUC67041.1"/>
    <property type="molecule type" value="Genomic_DNA"/>
</dbReference>
<dbReference type="Proteomes" id="UP000682782">
    <property type="component" value="Chromosome"/>
</dbReference>
<evidence type="ECO:0000313" key="2">
    <source>
        <dbReference type="Proteomes" id="UP000682782"/>
    </source>
</evidence>
<gene>
    <name evidence="1" type="ORF">JYE49_14605</name>
</gene>